<name>A0A645H4L7_9ZZZZ</name>
<evidence type="ECO:0008006" key="2">
    <source>
        <dbReference type="Google" id="ProtNLM"/>
    </source>
</evidence>
<organism evidence="1">
    <name type="scientific">bioreactor metagenome</name>
    <dbReference type="NCBI Taxonomy" id="1076179"/>
    <lineage>
        <taxon>unclassified sequences</taxon>
        <taxon>metagenomes</taxon>
        <taxon>ecological metagenomes</taxon>
    </lineage>
</organism>
<dbReference type="InterPro" id="IPR025368">
    <property type="entry name" value="DUF4272"/>
</dbReference>
<proteinExistence type="predicted"/>
<evidence type="ECO:0000313" key="1">
    <source>
        <dbReference type="EMBL" id="MPN33272.1"/>
    </source>
</evidence>
<gene>
    <name evidence="1" type="ORF">SDC9_180757</name>
</gene>
<comment type="caution">
    <text evidence="1">The sequence shown here is derived from an EMBL/GenBank/DDBJ whole genome shotgun (WGS) entry which is preliminary data.</text>
</comment>
<sequence>MLWALGFIDSLERPDKLCDVKKAVLLLRDNGRQGFLQKSKLRPQNELLDAADLIYRYHWATEDARLNGSEAPSGLDPGALMERHHALNWLVGYLGQDWDDITTDT</sequence>
<dbReference type="EMBL" id="VSSQ01085697">
    <property type="protein sequence ID" value="MPN33272.1"/>
    <property type="molecule type" value="Genomic_DNA"/>
</dbReference>
<dbReference type="Pfam" id="PF14094">
    <property type="entry name" value="DUF4272"/>
    <property type="match status" value="1"/>
</dbReference>
<accession>A0A645H4L7</accession>
<dbReference type="AlphaFoldDB" id="A0A645H4L7"/>
<reference evidence="1" key="1">
    <citation type="submission" date="2019-08" db="EMBL/GenBank/DDBJ databases">
        <authorList>
            <person name="Kucharzyk K."/>
            <person name="Murdoch R.W."/>
            <person name="Higgins S."/>
            <person name="Loffler F."/>
        </authorList>
    </citation>
    <scope>NUCLEOTIDE SEQUENCE</scope>
</reference>
<protein>
    <recommendedName>
        <fullName evidence="2">DUF4272 domain-containing protein</fullName>
    </recommendedName>
</protein>